<evidence type="ECO:0000256" key="1">
    <source>
        <dbReference type="SAM" id="Phobius"/>
    </source>
</evidence>
<comment type="caution">
    <text evidence="2">The sequence shown here is derived from an EMBL/GenBank/DDBJ whole genome shotgun (WGS) entry which is preliminary data.</text>
</comment>
<feature type="transmembrane region" description="Helical" evidence="1">
    <location>
        <begin position="62"/>
        <end position="85"/>
    </location>
</feature>
<organism evidence="2 3">
    <name type="scientific">Mesobacillus selenatarsenatis</name>
    <dbReference type="NCBI Taxonomy" id="388741"/>
    <lineage>
        <taxon>Bacteria</taxon>
        <taxon>Bacillati</taxon>
        <taxon>Bacillota</taxon>
        <taxon>Bacilli</taxon>
        <taxon>Bacillales</taxon>
        <taxon>Bacillaceae</taxon>
        <taxon>Mesobacillus</taxon>
    </lineage>
</organism>
<keyword evidence="1" id="KW-0812">Transmembrane</keyword>
<feature type="transmembrane region" description="Helical" evidence="1">
    <location>
        <begin position="7"/>
        <end position="23"/>
    </location>
</feature>
<accession>A0A846T5P0</accession>
<keyword evidence="1" id="KW-1133">Transmembrane helix</keyword>
<evidence type="ECO:0000313" key="3">
    <source>
        <dbReference type="Proteomes" id="UP000587942"/>
    </source>
</evidence>
<feature type="transmembrane region" description="Helical" evidence="1">
    <location>
        <begin position="97"/>
        <end position="117"/>
    </location>
</feature>
<name>A0A846T5P0_9BACI</name>
<evidence type="ECO:0000313" key="2">
    <source>
        <dbReference type="EMBL" id="NKE03963.1"/>
    </source>
</evidence>
<gene>
    <name evidence="2" type="ORF">GWK17_00500</name>
</gene>
<dbReference type="Proteomes" id="UP000587942">
    <property type="component" value="Unassembled WGS sequence"/>
</dbReference>
<dbReference type="EMBL" id="JAAVUM010000001">
    <property type="protein sequence ID" value="NKE03963.1"/>
    <property type="molecule type" value="Genomic_DNA"/>
</dbReference>
<reference evidence="2 3" key="1">
    <citation type="submission" date="2020-03" db="EMBL/GenBank/DDBJ databases">
        <authorList>
            <person name="Sun Q."/>
        </authorList>
    </citation>
    <scope>NUCLEOTIDE SEQUENCE [LARGE SCALE GENOMIC DNA]</scope>
    <source>
        <strain evidence="2 3">KACC 21451</strain>
    </source>
</reference>
<keyword evidence="1" id="KW-0472">Membrane</keyword>
<dbReference type="RefSeq" id="WP_167830497.1">
    <property type="nucleotide sequence ID" value="NZ_JAAVUM010000001.1"/>
</dbReference>
<dbReference type="AlphaFoldDB" id="A0A846T5P0"/>
<feature type="transmembrane region" description="Helical" evidence="1">
    <location>
        <begin position="29"/>
        <end position="50"/>
    </location>
</feature>
<proteinExistence type="predicted"/>
<protein>
    <submittedName>
        <fullName evidence="2">Uncharacterized protein</fullName>
    </submittedName>
</protein>
<sequence>MLIRKLVSAVGATMMMVILFSILDQSGVGLFFGLYILPITFIYGIPSSILSDFLTRRSNGAIRIVSGALLHIFLGALFVALPTFIFDAESGNWINSVWNNSFFFVTAVVSALFFWFFDEAIKSEWFGHLRGKCLWFLKRIGNMRV</sequence>